<protein>
    <submittedName>
        <fullName evidence="2">Uncharacterized protein</fullName>
    </submittedName>
</protein>
<feature type="coiled-coil region" evidence="1">
    <location>
        <begin position="344"/>
        <end position="371"/>
    </location>
</feature>
<evidence type="ECO:0000256" key="1">
    <source>
        <dbReference type="SAM" id="Coils"/>
    </source>
</evidence>
<name>A0A8S1R4Z6_9CILI</name>
<sequence>MKQIKPAPSIPSKIKGKELILKSQNIQKIKQYEFDHFLDQVNKPKRIDKFSEQIPPLPCQFKQKQVKEIITLPEFIQMENPPPFGGAQAVNDKDDQTIMEEKLQMELFQYLRIKQLKQEEQKDRYSSIHEDNYSDTVVTIENIQQELQKEHDQYIEKFVKKLEEEKIEKKVQEFVRLPLPELLRIPNSFPIQKKVFEQIFNNTQDQYRAMSAQERKQVQNEHQTKQQEIKAEIPKKSLQEMEKMIEETKKDYFKIIRDLDFLNKGARQLKNATSQQYGVRKKVDEPNIEKLIKQVKDTIWYTDGLTNGFDREMALIQYKNSQAKDLIDINKVLEQSDIQQQYKNQIISNNIQEIQQKIESKKEQQEEKKLNNSSLISQKTQASAKTINKVVNSKKGKELQDMMSDDLF</sequence>
<comment type="caution">
    <text evidence="2">The sequence shown here is derived from an EMBL/GenBank/DDBJ whole genome shotgun (WGS) entry which is preliminary data.</text>
</comment>
<organism evidence="2 3">
    <name type="scientific">Paramecium sonneborni</name>
    <dbReference type="NCBI Taxonomy" id="65129"/>
    <lineage>
        <taxon>Eukaryota</taxon>
        <taxon>Sar</taxon>
        <taxon>Alveolata</taxon>
        <taxon>Ciliophora</taxon>
        <taxon>Intramacronucleata</taxon>
        <taxon>Oligohymenophorea</taxon>
        <taxon>Peniculida</taxon>
        <taxon>Parameciidae</taxon>
        <taxon>Paramecium</taxon>
    </lineage>
</organism>
<dbReference type="OrthoDB" id="302401at2759"/>
<evidence type="ECO:0000313" key="3">
    <source>
        <dbReference type="Proteomes" id="UP000692954"/>
    </source>
</evidence>
<keyword evidence="1" id="KW-0175">Coiled coil</keyword>
<dbReference type="AlphaFoldDB" id="A0A8S1R4Z6"/>
<dbReference type="Proteomes" id="UP000692954">
    <property type="component" value="Unassembled WGS sequence"/>
</dbReference>
<dbReference type="EMBL" id="CAJJDN010000139">
    <property type="protein sequence ID" value="CAD8122595.1"/>
    <property type="molecule type" value="Genomic_DNA"/>
</dbReference>
<gene>
    <name evidence="2" type="ORF">PSON_ATCC_30995.1.T1390107</name>
</gene>
<evidence type="ECO:0000313" key="2">
    <source>
        <dbReference type="EMBL" id="CAD8122595.1"/>
    </source>
</evidence>
<proteinExistence type="predicted"/>
<keyword evidence="3" id="KW-1185">Reference proteome</keyword>
<accession>A0A8S1R4Z6</accession>
<reference evidence="2" key="1">
    <citation type="submission" date="2021-01" db="EMBL/GenBank/DDBJ databases">
        <authorList>
            <consortium name="Genoscope - CEA"/>
            <person name="William W."/>
        </authorList>
    </citation>
    <scope>NUCLEOTIDE SEQUENCE</scope>
</reference>